<sequence>MNPPSRRHHKAADRSPCVPERIDRGDTDTQERMAPPCH</sequence>
<keyword evidence="3" id="KW-1185">Reference proteome</keyword>
<dbReference type="HOGENOM" id="CLU_3333354_0_0_11"/>
<organism evidence="2 3">
    <name type="scientific">Streptomyces coelicolor (strain ATCC BAA-471 / A3(2) / M145)</name>
    <dbReference type="NCBI Taxonomy" id="100226"/>
    <lineage>
        <taxon>Bacteria</taxon>
        <taxon>Bacillati</taxon>
        <taxon>Actinomycetota</taxon>
        <taxon>Actinomycetes</taxon>
        <taxon>Kitasatosporales</taxon>
        <taxon>Streptomycetaceae</taxon>
        <taxon>Streptomyces</taxon>
        <taxon>Streptomyces albidoflavus group</taxon>
    </lineage>
</organism>
<gene>
    <name evidence="2" type="ordered locus">SCO0223</name>
    <name evidence="2" type="ORF">SCJ9A.02</name>
</gene>
<dbReference type="AlphaFoldDB" id="Q9S1R8"/>
<proteinExistence type="predicted"/>
<reference evidence="2 3" key="2">
    <citation type="journal article" date="2002" name="Nature">
        <title>Complete genome sequence of the model actinomycete Streptomyces coelicolor A3(2).</title>
        <authorList>
            <person name="Bentley S.D."/>
            <person name="Chater K.F."/>
            <person name="Cerdeno-Tarraga A.M."/>
            <person name="Challis G.L."/>
            <person name="Thomson N.R."/>
            <person name="James K.D."/>
            <person name="Harris D.E."/>
            <person name="Quail M.A."/>
            <person name="Kieser H."/>
            <person name="Harper D."/>
            <person name="Bateman A."/>
            <person name="Brown S."/>
            <person name="Chandra G."/>
            <person name="Chen C.W."/>
            <person name="Collins M."/>
            <person name="Cronin A."/>
            <person name="Fraser A."/>
            <person name="Goble A."/>
            <person name="Hidalgo J."/>
            <person name="Hornsby T."/>
            <person name="Howarth S."/>
            <person name="Huang C.H."/>
            <person name="Kieser T."/>
            <person name="Larke L."/>
            <person name="Murphy L."/>
            <person name="Oliver K."/>
            <person name="O'Neil S."/>
            <person name="Rabbinowitsch E."/>
            <person name="Rajandream M.A."/>
            <person name="Rutherford K."/>
            <person name="Rutter S."/>
            <person name="Seeger K."/>
            <person name="Saunders D."/>
            <person name="Sharp S."/>
            <person name="Squares R."/>
            <person name="Squares S."/>
            <person name="Taylor K."/>
            <person name="Warren T."/>
            <person name="Wietzorrek A."/>
            <person name="Woodward J."/>
            <person name="Barrell B.G."/>
            <person name="Parkhill J."/>
            <person name="Hopwood D.A."/>
        </authorList>
    </citation>
    <scope>NUCLEOTIDE SEQUENCE [LARGE SCALE GENOMIC DNA]</scope>
    <source>
        <strain evidence="3">ATCC BAA-471 / A3(2) / M145</strain>
    </source>
</reference>
<evidence type="ECO:0000313" key="2">
    <source>
        <dbReference type="EMBL" id="CAB53263.1"/>
    </source>
</evidence>
<evidence type="ECO:0000313" key="3">
    <source>
        <dbReference type="Proteomes" id="UP000001973"/>
    </source>
</evidence>
<dbReference type="PIR" id="T37138">
    <property type="entry name" value="T37138"/>
</dbReference>
<feature type="compositionally biased region" description="Basic residues" evidence="1">
    <location>
        <begin position="1"/>
        <end position="11"/>
    </location>
</feature>
<dbReference type="EMBL" id="AL939104">
    <property type="protein sequence ID" value="CAB53263.1"/>
    <property type="molecule type" value="Genomic_DNA"/>
</dbReference>
<dbReference type="PaxDb" id="100226-SCO0223"/>
<dbReference type="Proteomes" id="UP000001973">
    <property type="component" value="Chromosome"/>
</dbReference>
<dbReference type="KEGG" id="sco:SCO0223"/>
<dbReference type="EMBL" id="AL645882">
    <property type="protein sequence ID" value="CAB53263.1"/>
    <property type="molecule type" value="Genomic_DNA"/>
</dbReference>
<evidence type="ECO:0000256" key="1">
    <source>
        <dbReference type="SAM" id="MobiDB-lite"/>
    </source>
</evidence>
<dbReference type="InParanoid" id="Q9S1R8"/>
<protein>
    <submittedName>
        <fullName evidence="2">Uncharacterized protein</fullName>
    </submittedName>
</protein>
<accession>Q9S1R8</accession>
<feature type="region of interest" description="Disordered" evidence="1">
    <location>
        <begin position="1"/>
        <end position="38"/>
    </location>
</feature>
<name>Q9S1R8_STRCO</name>
<feature type="compositionally biased region" description="Basic and acidic residues" evidence="1">
    <location>
        <begin position="20"/>
        <end position="31"/>
    </location>
</feature>
<reference evidence="2 3" key="1">
    <citation type="journal article" date="1996" name="Mol. Microbiol.">
        <title>A set of ordered cosmids and a detailed genetic and physical map for the 8 Mb Streptomyces coelicolor A3(2) chromosome.</title>
        <authorList>
            <person name="Redenbach M."/>
            <person name="Kieser H.M."/>
            <person name="Denapaite D."/>
            <person name="Eichner A."/>
            <person name="Cullum J."/>
            <person name="Kinashi H."/>
            <person name="Hopwood D.A."/>
        </authorList>
    </citation>
    <scope>NUCLEOTIDE SEQUENCE [LARGE SCALE GENOMIC DNA]</scope>
    <source>
        <strain evidence="3">ATCC BAA-471 / A3(2) / M145</strain>
    </source>
</reference>